<evidence type="ECO:0000313" key="3">
    <source>
        <dbReference type="EMBL" id="EFA43371.1"/>
    </source>
</evidence>
<organism evidence="3 4">
    <name type="scientific">Hallella bergensis DSM 17361</name>
    <dbReference type="NCBI Taxonomy" id="585502"/>
    <lineage>
        <taxon>Bacteria</taxon>
        <taxon>Pseudomonadati</taxon>
        <taxon>Bacteroidota</taxon>
        <taxon>Bacteroidia</taxon>
        <taxon>Bacteroidales</taxon>
        <taxon>Prevotellaceae</taxon>
        <taxon>Hallella</taxon>
    </lineage>
</organism>
<dbReference type="HOGENOM" id="CLU_004317_1_0_10"/>
<evidence type="ECO:0000259" key="2">
    <source>
        <dbReference type="Pfam" id="PF07715"/>
    </source>
</evidence>
<dbReference type="InterPro" id="IPR023996">
    <property type="entry name" value="TonB-dep_OMP_SusC/RagA"/>
</dbReference>
<dbReference type="InterPro" id="IPR012910">
    <property type="entry name" value="Plug_dom"/>
</dbReference>
<dbReference type="InterPro" id="IPR037066">
    <property type="entry name" value="Plug_dom_sf"/>
</dbReference>
<feature type="chain" id="PRO_5003024994" evidence="1">
    <location>
        <begin position="22"/>
        <end position="954"/>
    </location>
</feature>
<gene>
    <name evidence="3" type="ORF">HMPREF0645_2322</name>
</gene>
<dbReference type="EMBL" id="ACKS01000082">
    <property type="protein sequence ID" value="EFA43371.1"/>
    <property type="molecule type" value="Genomic_DNA"/>
</dbReference>
<feature type="signal peptide" evidence="1">
    <location>
        <begin position="1"/>
        <end position="21"/>
    </location>
</feature>
<feature type="domain" description="TonB-dependent receptor plug" evidence="2">
    <location>
        <begin position="47"/>
        <end position="151"/>
    </location>
</feature>
<keyword evidence="1" id="KW-0732">Signal</keyword>
<dbReference type="RefSeq" id="WP_007174425.1">
    <property type="nucleotide sequence ID" value="NZ_GG704781.1"/>
</dbReference>
<accession>D1PZD7</accession>
<dbReference type="NCBIfam" id="TIGR04056">
    <property type="entry name" value="OMP_RagA_SusC"/>
    <property type="match status" value="1"/>
</dbReference>
<dbReference type="PROSITE" id="PS00018">
    <property type="entry name" value="EF_HAND_1"/>
    <property type="match status" value="2"/>
</dbReference>
<proteinExistence type="predicted"/>
<reference evidence="3 4" key="1">
    <citation type="submission" date="2009-10" db="EMBL/GenBank/DDBJ databases">
        <authorList>
            <person name="Qin X."/>
            <person name="Bachman B."/>
            <person name="Battles P."/>
            <person name="Bell A."/>
            <person name="Bess C."/>
            <person name="Bickham C."/>
            <person name="Chaboub L."/>
            <person name="Chen D."/>
            <person name="Coyle M."/>
            <person name="Deiros D.R."/>
            <person name="Dinh H."/>
            <person name="Forbes L."/>
            <person name="Fowler G."/>
            <person name="Francisco L."/>
            <person name="Fu Q."/>
            <person name="Gubbala S."/>
            <person name="Hale W."/>
            <person name="Han Y."/>
            <person name="Hemphill L."/>
            <person name="Highlander S.K."/>
            <person name="Hirani K."/>
            <person name="Hogues M."/>
            <person name="Jackson L."/>
            <person name="Jakkamsetti A."/>
            <person name="Javaid M."/>
            <person name="Jiang H."/>
            <person name="Korchina V."/>
            <person name="Kovar C."/>
            <person name="Lara F."/>
            <person name="Lee S."/>
            <person name="Mata R."/>
            <person name="Mathew T."/>
            <person name="Moen C."/>
            <person name="Morales K."/>
            <person name="Munidasa M."/>
            <person name="Nazareth L."/>
            <person name="Ngo R."/>
            <person name="Nguyen L."/>
            <person name="Okwuonu G."/>
            <person name="Ongeri F."/>
            <person name="Patil S."/>
            <person name="Petrosino J."/>
            <person name="Pham C."/>
            <person name="Pham P."/>
            <person name="Pu L.-L."/>
            <person name="Puazo M."/>
            <person name="Raj R."/>
            <person name="Reid J."/>
            <person name="Rouhana J."/>
            <person name="Saada N."/>
            <person name="Shang Y."/>
            <person name="Simmons D."/>
            <person name="Thornton R."/>
            <person name="Warren J."/>
            <person name="Weissenberger G."/>
            <person name="Zhang J."/>
            <person name="Zhang L."/>
            <person name="Zhou C."/>
            <person name="Zhu D."/>
            <person name="Muzny D."/>
            <person name="Worley K."/>
            <person name="Gibbs R."/>
        </authorList>
    </citation>
    <scope>NUCLEOTIDE SEQUENCE [LARGE SCALE GENOMIC DNA]</scope>
    <source>
        <strain evidence="3 4">DSM 17361</strain>
    </source>
</reference>
<sequence length="954" mass="106248">MKSKNIIMLTLIAGTCLPAMAQYDIIDSVAYKAQKINVGANRTFSREQSSAAVSIITNNDVNHRGASNIGNNIIGQGNGLIALQGAGLYNVANPTFYVRGLQSLSTSTPLVLVDGVERSISNVIAEDVECVSVLKDAAATALYGYKGINGAIMVTTKHGKYNSHAIRFTYDHDFNYLAHKPKFVDAYTYGMAMNEAQRNIGASSVTYSDAVLQAYKNGDNPLYFPNVNWVDETFRNISHTNKFNLEFTGGSKNFRYFTNVNLLTNKGFVKNFDQNDGYSTQDKYTRATLRSNMDIDLTVKTKLHTHLFGLLDEQLQPGSQADLWNMVYTVPANAFPVRISQGVWGGNGTYSTKNPVAQSAGAAYYKNHERALYADMVLEQDLSAITDGLALQAQIGYDTWSEVYEDHSRTYLYGSYTVPGYTGGIVDPSSAILTTDGADSNMGSAANNKSWTRRFIFNSSLNYDKTFGKHALYSQLKWDYEYSDLTGVNTTVYRQNFSSWTHYGYDDRYMADLTLMVSGSSRLAPSTKWAFSPTLAASWNIHKENFMVNADWVNFLKLRTSFGILQTDILPGDNIWTYYDQFYTMAGVTYPFYSYGSSFGNTYIAQAKTVNPGREKASKFNVGMDATLFGGLNLSFDYYFQHRYDSWVSTAGNYTSVFGLTTPYENLGVVDSHGFEVAVDYSKVAGNWTFNIGATMNLNKNTIKEQAEEPRLYSNLVRTGLPLNQLFGYKAVGFFQKSDDLDNDGVISTAELLQLGYPDHTFTTVYPGDVRYEDVNGDKKIDANDVTAIGHSTTCPELYYTFHVGAEWKGLGFTAQFQGVGRYSGVMNTNGMYRSAVATNTLSQYLYDNSWSAERNNTESAIFPRLSATANANNDLTSTLNLFDRSFFKLRSVEVFYNLPELLFTNMGFIHRAKIYLRGVDLFTTDHLKEGMAESYGAVMPLTRSIQVGASLTF</sequence>
<dbReference type="AlphaFoldDB" id="D1PZD7"/>
<keyword evidence="4" id="KW-1185">Reference proteome</keyword>
<protein>
    <submittedName>
        <fullName evidence="3">TonB-linked outer membrane protein, SusC/RagA family</fullName>
    </submittedName>
</protein>
<dbReference type="SUPFAM" id="SSF56935">
    <property type="entry name" value="Porins"/>
    <property type="match status" value="1"/>
</dbReference>
<dbReference type="NCBIfam" id="TIGR04057">
    <property type="entry name" value="SusC_RagA_signa"/>
    <property type="match status" value="1"/>
</dbReference>
<dbReference type="Pfam" id="PF07715">
    <property type="entry name" value="Plug"/>
    <property type="match status" value="1"/>
</dbReference>
<dbReference type="eggNOG" id="COG1629">
    <property type="taxonomic scope" value="Bacteria"/>
</dbReference>
<dbReference type="InterPro" id="IPR018247">
    <property type="entry name" value="EF_Hand_1_Ca_BS"/>
</dbReference>
<evidence type="ECO:0000256" key="1">
    <source>
        <dbReference type="SAM" id="SignalP"/>
    </source>
</evidence>
<evidence type="ECO:0000313" key="4">
    <source>
        <dbReference type="Proteomes" id="UP000003160"/>
    </source>
</evidence>
<name>D1PZD7_9BACT</name>
<dbReference type="OrthoDB" id="1032271at2"/>
<dbReference type="InterPro" id="IPR023997">
    <property type="entry name" value="TonB-dep_OMP_SusC/RagA_CS"/>
</dbReference>
<dbReference type="Gene3D" id="2.170.130.10">
    <property type="entry name" value="TonB-dependent receptor, plug domain"/>
    <property type="match status" value="1"/>
</dbReference>
<comment type="caution">
    <text evidence="3">The sequence shown here is derived from an EMBL/GenBank/DDBJ whole genome shotgun (WGS) entry which is preliminary data.</text>
</comment>
<dbReference type="Proteomes" id="UP000003160">
    <property type="component" value="Unassembled WGS sequence"/>
</dbReference>